<keyword evidence="2" id="KW-1185">Reference proteome</keyword>
<gene>
    <name evidence="1" type="ORF">HPB50_004433</name>
</gene>
<accession>A0ACB7TBY8</accession>
<dbReference type="Proteomes" id="UP000821845">
    <property type="component" value="Chromosome 1"/>
</dbReference>
<sequence>MFGGELSATKSVWGRVLRPAALGTPAALGRRKSGERERAARGRRCHGRPPGTSGAFRRDAKRGRPKRRRAGRPHSASEDAKKVRRRQRARALELRTCKVAENESDEMSPWRGDKRAAAAGDPPFVPAAAAPP</sequence>
<evidence type="ECO:0000313" key="1">
    <source>
        <dbReference type="EMBL" id="KAH6944656.1"/>
    </source>
</evidence>
<dbReference type="EMBL" id="CM023481">
    <property type="protein sequence ID" value="KAH6944656.1"/>
    <property type="molecule type" value="Genomic_DNA"/>
</dbReference>
<name>A0ACB7TBY8_HYAAI</name>
<proteinExistence type="predicted"/>
<comment type="caution">
    <text evidence="1">The sequence shown here is derived from an EMBL/GenBank/DDBJ whole genome shotgun (WGS) entry which is preliminary data.</text>
</comment>
<protein>
    <submittedName>
        <fullName evidence="1">Uncharacterized protein</fullName>
    </submittedName>
</protein>
<reference evidence="1" key="1">
    <citation type="submission" date="2020-05" db="EMBL/GenBank/DDBJ databases">
        <title>Large-scale comparative analyses of tick genomes elucidate their genetic diversity and vector capacities.</title>
        <authorList>
            <person name="Jia N."/>
            <person name="Wang J."/>
            <person name="Shi W."/>
            <person name="Du L."/>
            <person name="Sun Y."/>
            <person name="Zhan W."/>
            <person name="Jiang J."/>
            <person name="Wang Q."/>
            <person name="Zhang B."/>
            <person name="Ji P."/>
            <person name="Sakyi L.B."/>
            <person name="Cui X."/>
            <person name="Yuan T."/>
            <person name="Jiang B."/>
            <person name="Yang W."/>
            <person name="Lam T.T.-Y."/>
            <person name="Chang Q."/>
            <person name="Ding S."/>
            <person name="Wang X."/>
            <person name="Zhu J."/>
            <person name="Ruan X."/>
            <person name="Zhao L."/>
            <person name="Wei J."/>
            <person name="Que T."/>
            <person name="Du C."/>
            <person name="Cheng J."/>
            <person name="Dai P."/>
            <person name="Han X."/>
            <person name="Huang E."/>
            <person name="Gao Y."/>
            <person name="Liu J."/>
            <person name="Shao H."/>
            <person name="Ye R."/>
            <person name="Li L."/>
            <person name="Wei W."/>
            <person name="Wang X."/>
            <person name="Wang C."/>
            <person name="Yang T."/>
            <person name="Huo Q."/>
            <person name="Li W."/>
            <person name="Guo W."/>
            <person name="Chen H."/>
            <person name="Zhou L."/>
            <person name="Ni X."/>
            <person name="Tian J."/>
            <person name="Zhou Y."/>
            <person name="Sheng Y."/>
            <person name="Liu T."/>
            <person name="Pan Y."/>
            <person name="Xia L."/>
            <person name="Li J."/>
            <person name="Zhao F."/>
            <person name="Cao W."/>
        </authorList>
    </citation>
    <scope>NUCLEOTIDE SEQUENCE</scope>
    <source>
        <strain evidence="1">Hyas-2018</strain>
    </source>
</reference>
<organism evidence="1 2">
    <name type="scientific">Hyalomma asiaticum</name>
    <name type="common">Tick</name>
    <dbReference type="NCBI Taxonomy" id="266040"/>
    <lineage>
        <taxon>Eukaryota</taxon>
        <taxon>Metazoa</taxon>
        <taxon>Ecdysozoa</taxon>
        <taxon>Arthropoda</taxon>
        <taxon>Chelicerata</taxon>
        <taxon>Arachnida</taxon>
        <taxon>Acari</taxon>
        <taxon>Parasitiformes</taxon>
        <taxon>Ixodida</taxon>
        <taxon>Ixodoidea</taxon>
        <taxon>Ixodidae</taxon>
        <taxon>Hyalomminae</taxon>
        <taxon>Hyalomma</taxon>
    </lineage>
</organism>
<evidence type="ECO:0000313" key="2">
    <source>
        <dbReference type="Proteomes" id="UP000821845"/>
    </source>
</evidence>